<dbReference type="AlphaFoldDB" id="A0A942EBG1"/>
<evidence type="ECO:0000313" key="2">
    <source>
        <dbReference type="Proteomes" id="UP000678281"/>
    </source>
</evidence>
<comment type="caution">
    <text evidence="1">The sequence shown here is derived from an EMBL/GenBank/DDBJ whole genome shotgun (WGS) entry which is preliminary data.</text>
</comment>
<protein>
    <submittedName>
        <fullName evidence="1">Uncharacterized protein</fullName>
    </submittedName>
</protein>
<keyword evidence="2" id="KW-1185">Reference proteome</keyword>
<proteinExistence type="predicted"/>
<organism evidence="1 2">
    <name type="scientific">Devosia litorisediminis</name>
    <dbReference type="NCBI Taxonomy" id="2829817"/>
    <lineage>
        <taxon>Bacteria</taxon>
        <taxon>Pseudomonadati</taxon>
        <taxon>Pseudomonadota</taxon>
        <taxon>Alphaproteobacteria</taxon>
        <taxon>Hyphomicrobiales</taxon>
        <taxon>Devosiaceae</taxon>
        <taxon>Devosia</taxon>
    </lineage>
</organism>
<gene>
    <name evidence="1" type="ORF">KD146_11390</name>
</gene>
<accession>A0A942EBG1</accession>
<reference evidence="1" key="1">
    <citation type="submission" date="2021-04" db="EMBL/GenBank/DDBJ databases">
        <title>Devosia litorisediminis sp. nov., isolated from a sand dune.</title>
        <authorList>
            <person name="Park S."/>
            <person name="Yoon J.-H."/>
        </authorList>
    </citation>
    <scope>NUCLEOTIDE SEQUENCE</scope>
    <source>
        <strain evidence="1">BSSL-BM10</strain>
    </source>
</reference>
<evidence type="ECO:0000313" key="1">
    <source>
        <dbReference type="EMBL" id="MBS3849299.1"/>
    </source>
</evidence>
<name>A0A942EBG1_9HYPH</name>
<dbReference type="Proteomes" id="UP000678281">
    <property type="component" value="Unassembled WGS sequence"/>
</dbReference>
<sequence length="86" mass="9250">MFAPASGLGVFDRESGERQIALEYLAEAWNEAEEDGVQSGSLAHASLFAALATLVKMHGDEAAADLVAMLPDRIRSGEYNLDKILQ</sequence>
<dbReference type="EMBL" id="JAGXTP010000001">
    <property type="protein sequence ID" value="MBS3849299.1"/>
    <property type="molecule type" value="Genomic_DNA"/>
</dbReference>